<evidence type="ECO:0000313" key="3">
    <source>
        <dbReference type="Proteomes" id="UP001230188"/>
    </source>
</evidence>
<dbReference type="GO" id="GO:0006633">
    <property type="term" value="P:fatty acid biosynthetic process"/>
    <property type="evidence" value="ECO:0007669"/>
    <property type="project" value="TreeGrafter"/>
</dbReference>
<dbReference type="Gene3D" id="3.40.50.720">
    <property type="entry name" value="NAD(P)-binding Rossmann-like Domain"/>
    <property type="match status" value="1"/>
</dbReference>
<proteinExistence type="inferred from homology"/>
<dbReference type="InterPro" id="IPR036291">
    <property type="entry name" value="NAD(P)-bd_dom_sf"/>
</dbReference>
<reference evidence="2" key="1">
    <citation type="submission" date="2023-01" db="EMBL/GenBank/DDBJ databases">
        <title>Metagenome sequencing of chrysophaentin producing Chrysophaeum taylorii.</title>
        <authorList>
            <person name="Davison J."/>
            <person name="Bewley C."/>
        </authorList>
    </citation>
    <scope>NUCLEOTIDE SEQUENCE</scope>
    <source>
        <strain evidence="2">NIES-1699</strain>
    </source>
</reference>
<dbReference type="PANTHER" id="PTHR42760:SF122">
    <property type="entry name" value="NAD(P)-BINDING PROTEIN"/>
    <property type="match status" value="1"/>
</dbReference>
<dbReference type="GO" id="GO:0016616">
    <property type="term" value="F:oxidoreductase activity, acting on the CH-OH group of donors, NAD or NADP as acceptor"/>
    <property type="evidence" value="ECO:0007669"/>
    <property type="project" value="TreeGrafter"/>
</dbReference>
<protein>
    <submittedName>
        <fullName evidence="2">Uncharacterized protein</fullName>
    </submittedName>
</protein>
<dbReference type="PANTHER" id="PTHR42760">
    <property type="entry name" value="SHORT-CHAIN DEHYDROGENASES/REDUCTASES FAMILY MEMBER"/>
    <property type="match status" value="1"/>
</dbReference>
<accession>A0AAD7UGI0</accession>
<dbReference type="InterPro" id="IPR002347">
    <property type="entry name" value="SDR_fam"/>
</dbReference>
<name>A0AAD7UGI0_9STRA</name>
<dbReference type="GO" id="GO:0048038">
    <property type="term" value="F:quinone binding"/>
    <property type="evidence" value="ECO:0007669"/>
    <property type="project" value="TreeGrafter"/>
</dbReference>
<dbReference type="AlphaFoldDB" id="A0AAD7UGI0"/>
<dbReference type="Proteomes" id="UP001230188">
    <property type="component" value="Unassembled WGS sequence"/>
</dbReference>
<dbReference type="PRINTS" id="PR00081">
    <property type="entry name" value="GDHRDH"/>
</dbReference>
<organism evidence="2 3">
    <name type="scientific">Chrysophaeum taylorii</name>
    <dbReference type="NCBI Taxonomy" id="2483200"/>
    <lineage>
        <taxon>Eukaryota</taxon>
        <taxon>Sar</taxon>
        <taxon>Stramenopiles</taxon>
        <taxon>Ochrophyta</taxon>
        <taxon>Pelagophyceae</taxon>
        <taxon>Pelagomonadales</taxon>
        <taxon>Pelagomonadaceae</taxon>
        <taxon>Chrysophaeum</taxon>
    </lineage>
</organism>
<evidence type="ECO:0000256" key="1">
    <source>
        <dbReference type="ARBA" id="ARBA00006484"/>
    </source>
</evidence>
<dbReference type="EMBL" id="JAQMWT010000316">
    <property type="protein sequence ID" value="KAJ8605378.1"/>
    <property type="molecule type" value="Genomic_DNA"/>
</dbReference>
<comment type="similarity">
    <text evidence="1">Belongs to the short-chain dehydrogenases/reductases (SDR) family.</text>
</comment>
<dbReference type="SUPFAM" id="SSF51735">
    <property type="entry name" value="NAD(P)-binding Rossmann-fold domains"/>
    <property type="match status" value="1"/>
</dbReference>
<dbReference type="PRINTS" id="PR00080">
    <property type="entry name" value="SDRFAMILY"/>
</dbReference>
<sequence>MFWRRLASRVPLVSAATVTVGGGGLGVCWLEEWRPPKFDPKKFPAPSYAGEVAIVTGGSTGIGKATCKRLAEAGATVYNLDIAQPKEPTRATWLSVDVRDVSAMRKAVDGIAAKHGRVDVLVSNAGIWAGGKLENVTESEYDMVLSINVKGAFFAIQSVLPVMRRRKSGSIILIGSDQSLVGKPEQNLYGMTKGALAQLAKSCAAEYASEGIRVNVVCPGTIDTPLMHGAVALFSAKRNVNKDDLYEWLQTAQPFPRVGQPEEVAALIAAIAKIPFVVGASVAIDGGYTCQ</sequence>
<dbReference type="Pfam" id="PF13561">
    <property type="entry name" value="adh_short_C2"/>
    <property type="match status" value="1"/>
</dbReference>
<gene>
    <name evidence="2" type="ORF">CTAYLR_002385</name>
</gene>
<comment type="caution">
    <text evidence="2">The sequence shown here is derived from an EMBL/GenBank/DDBJ whole genome shotgun (WGS) entry which is preliminary data.</text>
</comment>
<dbReference type="CDD" id="cd05233">
    <property type="entry name" value="SDR_c"/>
    <property type="match status" value="1"/>
</dbReference>
<keyword evidence="3" id="KW-1185">Reference proteome</keyword>
<evidence type="ECO:0000313" key="2">
    <source>
        <dbReference type="EMBL" id="KAJ8605378.1"/>
    </source>
</evidence>
<dbReference type="FunFam" id="3.40.50.720:FF:000084">
    <property type="entry name" value="Short-chain dehydrogenase reductase"/>
    <property type="match status" value="1"/>
</dbReference>